<keyword evidence="3" id="KW-0119">Carbohydrate metabolism</keyword>
<evidence type="ECO:0000313" key="11">
    <source>
        <dbReference type="Proteomes" id="UP001172155"/>
    </source>
</evidence>
<dbReference type="AlphaFoldDB" id="A0AA40EE59"/>
<evidence type="ECO:0000256" key="5">
    <source>
        <dbReference type="ARBA" id="ARBA00023326"/>
    </source>
</evidence>
<protein>
    <submittedName>
        <fullName evidence="10">Hydrolase-like protein</fullName>
    </submittedName>
</protein>
<evidence type="ECO:0000256" key="1">
    <source>
        <dbReference type="ARBA" id="ARBA00007401"/>
    </source>
</evidence>
<feature type="domain" description="Beta-mannosidase-like galactose-binding" evidence="9">
    <location>
        <begin position="66"/>
        <end position="181"/>
    </location>
</feature>
<dbReference type="InterPro" id="IPR006102">
    <property type="entry name" value="Ig-like_GH2"/>
</dbReference>
<dbReference type="GO" id="GO:0004553">
    <property type="term" value="F:hydrolase activity, hydrolyzing O-glycosyl compounds"/>
    <property type="evidence" value="ECO:0007669"/>
    <property type="project" value="InterPro"/>
</dbReference>
<evidence type="ECO:0000259" key="8">
    <source>
        <dbReference type="Pfam" id="PF18368"/>
    </source>
</evidence>
<dbReference type="Pfam" id="PF22666">
    <property type="entry name" value="Glyco_hydro_2_N2"/>
    <property type="match status" value="1"/>
</dbReference>
<dbReference type="InterPro" id="IPR008979">
    <property type="entry name" value="Galactose-bd-like_sf"/>
</dbReference>
<dbReference type="InterPro" id="IPR013783">
    <property type="entry name" value="Ig-like_fold"/>
</dbReference>
<dbReference type="Pfam" id="PF17786">
    <property type="entry name" value="Mannosidase_ig"/>
    <property type="match status" value="1"/>
</dbReference>
<dbReference type="InterPro" id="IPR017853">
    <property type="entry name" value="GH"/>
</dbReference>
<comment type="caution">
    <text evidence="10">The sequence shown here is derived from an EMBL/GenBank/DDBJ whole genome shotgun (WGS) entry which is preliminary data.</text>
</comment>
<accession>A0AA40EE59</accession>
<dbReference type="PANTHER" id="PTHR43536">
    <property type="entry name" value="MANNOSYLGLYCOPROTEIN ENDO-BETA-MANNOSIDASE"/>
    <property type="match status" value="1"/>
</dbReference>
<evidence type="ECO:0000259" key="6">
    <source>
        <dbReference type="Pfam" id="PF00703"/>
    </source>
</evidence>
<feature type="domain" description="Exo-beta-D-glucosaminidase Ig-fold" evidence="8">
    <location>
        <begin position="785"/>
        <end position="887"/>
    </location>
</feature>
<dbReference type="PANTHER" id="PTHR43536:SF1">
    <property type="entry name" value="MANNOSYLGLYCOPROTEIN ENDO-BETA-MANNOSIDASE"/>
    <property type="match status" value="1"/>
</dbReference>
<dbReference type="InterPro" id="IPR041351">
    <property type="entry name" value="Ig_GlcNase"/>
</dbReference>
<sequence length="894" mass="98885">MWCVVKLVFSKTGPSLEIAMNGASAEALVSRPGQVAQIPKWSLQRQSRAGALGSNLAQTSAAGADVSQWHHVDRPFCTVVACLLDTGLYNDTHLFFSDNLNQLDTAQFSEPWIYHHEFELDPAPGQHYFLQTHGISSRADIFLNGKQIADRTAQAGSYAGYQYDITSVVAKANGLAIRAYPTDYDRDLALGWVDWNPQPADNGTGVWRAVEIKQTGAVVLDVLRITTELNTPVGSDKPAVVTLRTKARNLGNAPIRIEASAYAVPAWGAGGAGGNMTWSKLVDIPALSTVDIVFDATVPNPRIWWPKQWGEQPLYHATFSARTVAQAPLDSVTATFGFRTVTSKLNSFNDTTFYINGLPFQVIGGGYAPDMFLRWDAKRWERELQYVLDLGFNTVRLEGKNQHPELYDIADRLGVMLMVGWECCDKWEAWSYNDHLSTKYLWNDADYSIANASMVHEAAMLQPHPSVLTFLIGSDFAPDERATTLYMNAFRAVNWQTPIIAAASKRGSSPQTGPSGLKMEGPYDWVPSNYWWDQTRVGSAFGFGSELGAGVGTPELSSLQRFLSPSDLEDLWKRPNKGLFHMSTAASSFHTREIYNTALWKRLGAPVSLEDYIQKAQMSDYEATRSQFEAFAANWNARRPATGLIYWMLTNAFPSLHWNIWDYYMRPAGSFFGAKVGSRLEHVAYDYQNKAVYLINRSQDRSGKRTVQVQVIDTAGKVLYSGNVDATTTPNTSKNITSLATALAQNPNVVFLRLVLTNDKGVVLSRNVYWLAKSLDTLDWAKSDWYYTPVSRYSDYTALNSLAPAVVSITTTKATDGSINVTLENKSDVPAFFVSLSLVDAAREDVLPLTWSDNYVTLWPREKLTVTANVLQGGGVPAAVLVVGKNVAQSSVSL</sequence>
<evidence type="ECO:0000259" key="9">
    <source>
        <dbReference type="Pfam" id="PF22666"/>
    </source>
</evidence>
<organism evidence="10 11">
    <name type="scientific">Schizothecium vesticola</name>
    <dbReference type="NCBI Taxonomy" id="314040"/>
    <lineage>
        <taxon>Eukaryota</taxon>
        <taxon>Fungi</taxon>
        <taxon>Dikarya</taxon>
        <taxon>Ascomycota</taxon>
        <taxon>Pezizomycotina</taxon>
        <taxon>Sordariomycetes</taxon>
        <taxon>Sordariomycetidae</taxon>
        <taxon>Sordariales</taxon>
        <taxon>Schizotheciaceae</taxon>
        <taxon>Schizothecium</taxon>
    </lineage>
</organism>
<proteinExistence type="inferred from homology"/>
<keyword evidence="11" id="KW-1185">Reference proteome</keyword>
<comment type="similarity">
    <text evidence="1">Belongs to the glycosyl hydrolase 2 family.</text>
</comment>
<evidence type="ECO:0000313" key="10">
    <source>
        <dbReference type="EMBL" id="KAK0738139.1"/>
    </source>
</evidence>
<evidence type="ECO:0000256" key="2">
    <source>
        <dbReference type="ARBA" id="ARBA00022801"/>
    </source>
</evidence>
<dbReference type="InterPro" id="IPR041447">
    <property type="entry name" value="Mannosidase_ig"/>
</dbReference>
<gene>
    <name evidence="10" type="ORF">B0T18DRAFT_483150</name>
</gene>
<dbReference type="SUPFAM" id="SSF49785">
    <property type="entry name" value="Galactose-binding domain-like"/>
    <property type="match status" value="1"/>
</dbReference>
<dbReference type="Gene3D" id="2.60.40.10">
    <property type="entry name" value="Immunoglobulins"/>
    <property type="match status" value="3"/>
</dbReference>
<dbReference type="Pfam" id="PF18368">
    <property type="entry name" value="Ig_GlcNase"/>
    <property type="match status" value="1"/>
</dbReference>
<feature type="domain" description="Glycoside hydrolase family 2 immunoglobulin-like beta-sandwich" evidence="6">
    <location>
        <begin position="224"/>
        <end position="339"/>
    </location>
</feature>
<evidence type="ECO:0000256" key="3">
    <source>
        <dbReference type="ARBA" id="ARBA00023277"/>
    </source>
</evidence>
<dbReference type="SUPFAM" id="SSF49303">
    <property type="entry name" value="beta-Galactosidase/glucuronidase domain"/>
    <property type="match status" value="3"/>
</dbReference>
<reference evidence="10" key="1">
    <citation type="submission" date="2023-06" db="EMBL/GenBank/DDBJ databases">
        <title>Genome-scale phylogeny and comparative genomics of the fungal order Sordariales.</title>
        <authorList>
            <consortium name="Lawrence Berkeley National Laboratory"/>
            <person name="Hensen N."/>
            <person name="Bonometti L."/>
            <person name="Westerberg I."/>
            <person name="Brannstrom I.O."/>
            <person name="Guillou S."/>
            <person name="Cros-Aarteil S."/>
            <person name="Calhoun S."/>
            <person name="Haridas S."/>
            <person name="Kuo A."/>
            <person name="Mondo S."/>
            <person name="Pangilinan J."/>
            <person name="Riley R."/>
            <person name="LaButti K."/>
            <person name="Andreopoulos B."/>
            <person name="Lipzen A."/>
            <person name="Chen C."/>
            <person name="Yanf M."/>
            <person name="Daum C."/>
            <person name="Ng V."/>
            <person name="Clum A."/>
            <person name="Steindorff A."/>
            <person name="Ohm R."/>
            <person name="Martin F."/>
            <person name="Silar P."/>
            <person name="Natvig D."/>
            <person name="Lalanne C."/>
            <person name="Gautier V."/>
            <person name="Ament-velasquez S.L."/>
            <person name="Kruys A."/>
            <person name="Hutchinson M.I."/>
            <person name="Powell A.J."/>
            <person name="Barry K."/>
            <person name="Miller A.N."/>
            <person name="Grigoriev I.V."/>
            <person name="Debuchy R."/>
            <person name="Gladieux P."/>
            <person name="Thoren M.H."/>
            <person name="Johannesson H."/>
        </authorList>
    </citation>
    <scope>NUCLEOTIDE SEQUENCE</scope>
    <source>
        <strain evidence="10">SMH3187-1</strain>
    </source>
</reference>
<feature type="domain" description="Mannosidase Ig/CBM-like" evidence="7">
    <location>
        <begin position="692"/>
        <end position="773"/>
    </location>
</feature>
<dbReference type="Pfam" id="PF00703">
    <property type="entry name" value="Glyco_hydro_2"/>
    <property type="match status" value="1"/>
</dbReference>
<dbReference type="Gene3D" id="2.60.120.260">
    <property type="entry name" value="Galactose-binding domain-like"/>
    <property type="match status" value="1"/>
</dbReference>
<dbReference type="GO" id="GO:0000272">
    <property type="term" value="P:polysaccharide catabolic process"/>
    <property type="evidence" value="ECO:0007669"/>
    <property type="project" value="UniProtKB-KW"/>
</dbReference>
<dbReference type="SUPFAM" id="SSF51445">
    <property type="entry name" value="(Trans)glycosidases"/>
    <property type="match status" value="1"/>
</dbReference>
<dbReference type="InterPro" id="IPR054593">
    <property type="entry name" value="Beta-mannosidase-like_N2"/>
</dbReference>
<keyword evidence="5" id="KW-0624">Polysaccharide degradation</keyword>
<keyword evidence="2 10" id="KW-0378">Hydrolase</keyword>
<name>A0AA40EE59_9PEZI</name>
<dbReference type="InterPro" id="IPR043534">
    <property type="entry name" value="EBDG/EBM"/>
</dbReference>
<dbReference type="Proteomes" id="UP001172155">
    <property type="component" value="Unassembled WGS sequence"/>
</dbReference>
<keyword evidence="4" id="KW-0326">Glycosidase</keyword>
<dbReference type="EMBL" id="JAUKUD010000007">
    <property type="protein sequence ID" value="KAK0738139.1"/>
    <property type="molecule type" value="Genomic_DNA"/>
</dbReference>
<dbReference type="InterPro" id="IPR036156">
    <property type="entry name" value="Beta-gal/glucu_dom_sf"/>
</dbReference>
<evidence type="ECO:0000259" key="7">
    <source>
        <dbReference type="Pfam" id="PF17786"/>
    </source>
</evidence>
<dbReference type="Gene3D" id="3.20.20.80">
    <property type="entry name" value="Glycosidases"/>
    <property type="match status" value="1"/>
</dbReference>
<evidence type="ECO:0000256" key="4">
    <source>
        <dbReference type="ARBA" id="ARBA00023295"/>
    </source>
</evidence>